<feature type="domain" description="Disease resistance protein At4g27190-like leucine-rich repeats" evidence="3">
    <location>
        <begin position="21"/>
        <end position="152"/>
    </location>
</feature>
<sequence>MKHIENSSNANVSGYVTFPCLEELRLECNGIMKEIWHGQLPEGYLKLKVLELINFPAQVTVLPSYFFQSLSNLENFVVNGASFNEIFQCEEFSGGEKQERALAQLSRLRLSNLNELTHLWKENFKPGENFCNMRALEVHDCGKLKILVPSSVSFKNLTTLEVSRCQGLKHLIAHSTAKSLKQLTRMSITNCKMIEEIIAGSGDEVKEGIVFNQLKCLGLSCLPNLASFCSGNYTLEFPSLETVTLRHCPKMKSLPRERLSTPKLRRVYSNEGGDEKHWEGDLNTSIQLLFMETVSQVEYRAIEYLVLSDSSKLMEIRNWNAQEILDFKNLKFLKVYSCRNLKYTFNPSMAMDLVHLEKLEIHDCEMLEEVIITHGLAKKDRMSKKMFPKLVSLLFIALPNLKRFCSGNYFEFPSLKELWVQSCPMLNTLISSSVTRNNSEQNLHTDLTALFDEKVTFPSLEKLGVMDMGNLRKICNDQISKDSFSKLKVLKVIGLPKISAIIPSCFFLSLSKLERLVVDDASFTEIFQLEGVGGKTQAWELSDFSDLRLSKLPELTHLWKEEFQSQPGILFHNLRTLKVLECPKLKSLVSSAMSFENLTTLEISRCHGFINLIAPSTAKSMMQLKIMRITDCKMIEEIIANVGDGGSDGIIFKQLECLRLQSLPQLTSFCSGYYYRFEFPSLVEFVAIECPNLSVFCKGEVSTPLLQSVRLKGEEGRPLKNHDLNNTIRGSYSEKV</sequence>
<keyword evidence="4" id="KW-1185">Reference proteome</keyword>
<dbReference type="InterPro" id="IPR057135">
    <property type="entry name" value="At4g27190-like_LRR"/>
</dbReference>
<accession>A0A6P5YQY3</accession>
<evidence type="ECO:0000313" key="5">
    <source>
        <dbReference type="RefSeq" id="XP_022742511.1"/>
    </source>
</evidence>
<dbReference type="InterPro" id="IPR050905">
    <property type="entry name" value="Plant_NBS-LRR"/>
</dbReference>
<dbReference type="KEGG" id="dzi:111293812"/>
<evidence type="ECO:0000313" key="4">
    <source>
        <dbReference type="Proteomes" id="UP000515121"/>
    </source>
</evidence>
<name>A0A6P5YQY3_DURZI</name>
<reference evidence="5" key="1">
    <citation type="submission" date="2025-08" db="UniProtKB">
        <authorList>
            <consortium name="RefSeq"/>
        </authorList>
    </citation>
    <scope>IDENTIFICATION</scope>
    <source>
        <tissue evidence="5">Fruit stalk</tissue>
    </source>
</reference>
<organism evidence="4 5">
    <name type="scientific">Durio zibethinus</name>
    <name type="common">Durian</name>
    <dbReference type="NCBI Taxonomy" id="66656"/>
    <lineage>
        <taxon>Eukaryota</taxon>
        <taxon>Viridiplantae</taxon>
        <taxon>Streptophyta</taxon>
        <taxon>Embryophyta</taxon>
        <taxon>Tracheophyta</taxon>
        <taxon>Spermatophyta</taxon>
        <taxon>Magnoliopsida</taxon>
        <taxon>eudicotyledons</taxon>
        <taxon>Gunneridae</taxon>
        <taxon>Pentapetalae</taxon>
        <taxon>rosids</taxon>
        <taxon>malvids</taxon>
        <taxon>Malvales</taxon>
        <taxon>Malvaceae</taxon>
        <taxon>Helicteroideae</taxon>
        <taxon>Durio</taxon>
    </lineage>
</organism>
<feature type="domain" description="Disease resistance protein At4g27190-like leucine-rich repeats" evidence="3">
    <location>
        <begin position="461"/>
        <end position="593"/>
    </location>
</feature>
<dbReference type="PANTHER" id="PTHR33463">
    <property type="entry name" value="NB-ARC DOMAIN-CONTAINING PROTEIN-RELATED"/>
    <property type="match status" value="1"/>
</dbReference>
<gene>
    <name evidence="5" type="primary">LOC111293812</name>
</gene>
<evidence type="ECO:0000256" key="2">
    <source>
        <dbReference type="SAM" id="MobiDB-lite"/>
    </source>
</evidence>
<dbReference type="SUPFAM" id="SSF52058">
    <property type="entry name" value="L domain-like"/>
    <property type="match status" value="2"/>
</dbReference>
<feature type="domain" description="Disease resistance protein At4g27190-like leucine-rich repeats" evidence="3">
    <location>
        <begin position="153"/>
        <end position="254"/>
    </location>
</feature>
<dbReference type="Gene3D" id="3.80.10.10">
    <property type="entry name" value="Ribonuclease Inhibitor"/>
    <property type="match status" value="3"/>
</dbReference>
<evidence type="ECO:0000259" key="3">
    <source>
        <dbReference type="Pfam" id="PF23247"/>
    </source>
</evidence>
<dbReference type="PANTHER" id="PTHR33463:SF167">
    <property type="entry name" value="PUTATIVE-RELATED"/>
    <property type="match status" value="1"/>
</dbReference>
<feature type="region of interest" description="Disordered" evidence="2">
    <location>
        <begin position="717"/>
        <end position="736"/>
    </location>
</feature>
<dbReference type="GeneID" id="111293812"/>
<feature type="domain" description="Disease resistance protein At4g27190-like leucine-rich repeats" evidence="3">
    <location>
        <begin position="300"/>
        <end position="365"/>
    </location>
</feature>
<dbReference type="Proteomes" id="UP000515121">
    <property type="component" value="Unplaced"/>
</dbReference>
<keyword evidence="1" id="KW-0611">Plant defense</keyword>
<dbReference type="Pfam" id="PF23247">
    <property type="entry name" value="LRR_RPS2"/>
    <property type="match status" value="4"/>
</dbReference>
<dbReference type="AlphaFoldDB" id="A0A6P5YQY3"/>
<protein>
    <submittedName>
        <fullName evidence="5">Uncharacterized protein LOC111293812</fullName>
    </submittedName>
</protein>
<dbReference type="RefSeq" id="XP_022742511.1">
    <property type="nucleotide sequence ID" value="XM_022886776.1"/>
</dbReference>
<dbReference type="OrthoDB" id="1750315at2759"/>
<dbReference type="InterPro" id="IPR032675">
    <property type="entry name" value="LRR_dom_sf"/>
</dbReference>
<evidence type="ECO:0000256" key="1">
    <source>
        <dbReference type="ARBA" id="ARBA00022821"/>
    </source>
</evidence>
<proteinExistence type="predicted"/>